<dbReference type="AlphaFoldDB" id="C0L9R1"/>
<dbReference type="EMBL" id="FJ686869">
    <property type="protein sequence ID" value="ACM91557.1"/>
    <property type="molecule type" value="Genomic_DNA"/>
</dbReference>
<proteinExistence type="predicted"/>
<name>C0L9R1_9ZZZZ</name>
<evidence type="ECO:0000313" key="1">
    <source>
        <dbReference type="EMBL" id="ACM91557.1"/>
    </source>
</evidence>
<protein>
    <submittedName>
        <fullName evidence="1">Beta-glucosidase</fullName>
    </submittedName>
</protein>
<sequence>MSLFFTFNPLEIVPTRVIGVPNHYQNYSWCNFQNGDYPFIDGIDINLIYQVKVGIPIVVRLETVATIFNILIPHLSESERDYIKRVYDYLRLDGRTSQSSYFFGPVDSQKIGLILRKYFFEWSSQMTYECLSGKVRGIAAPDKLVSEMNEIYNELMKVFNGDVSNIVNIGVN</sequence>
<accession>C0L9R1</accession>
<organism evidence="1">
    <name type="scientific">uncultured microorganism</name>
    <dbReference type="NCBI Taxonomy" id="358574"/>
    <lineage>
        <taxon>unclassified sequences</taxon>
        <taxon>environmental samples</taxon>
    </lineage>
</organism>
<gene>
    <name evidence="1" type="primary">bgl1D</name>
</gene>
<reference evidence="1" key="1">
    <citation type="journal article" date="2011" name="Bioresour. Technol.">
        <title>Biochemical characterization of two novel beta-glucosidase genes by metagenome expression cloning.</title>
        <authorList>
            <person name="Jiang C."/>
            <person name="Li S.X."/>
            <person name="Luo F.F."/>
            <person name="Jin K."/>
            <person name="Wang Q."/>
            <person name="Hao Z.Y."/>
            <person name="Wu L.L."/>
            <person name="Zhao G.C."/>
            <person name="Ma G.F."/>
            <person name="Shen P.H."/>
            <person name="Tang X.L."/>
            <person name="Wu B."/>
        </authorList>
    </citation>
    <scope>NUCLEOTIDE SEQUENCE</scope>
</reference>